<gene>
    <name evidence="2" type="ORF">RJ641_014677</name>
</gene>
<evidence type="ECO:0000256" key="1">
    <source>
        <dbReference type="SAM" id="MobiDB-lite"/>
    </source>
</evidence>
<sequence>MEAEHVLKSIPGKQLGSDAHSDLAANVKDGDLSDTMKLKRSSSSSASLSESDFKDPLNDDIYESDSSMTDLPQIVEHQQLASQSGAGSSTSHHDGLPVSSLPTDTPGYVSYSLPTQTPSVQVMEHPPGYDENRIPSSVFARTNTSAPVEWSSASNESLFSIHPGNMSFTRDYLILLQKSEELGTGEFMIPSPLISLPGGNSNTCANPGSTLDTSSAASETMKEVLKENTKNQGDYKFSPEEPQHSPSMSPHSDGSPASCKSFAFPVLSQGEKNSLKVQSPKHNPMPNSQPETPTISEAAATTKAASNDAAQHRWYTCFCCPSCCPSCSS</sequence>
<dbReference type="PANTHER" id="PTHR33673:SF3">
    <property type="entry name" value="SUPPRESSOR SRP40-LIKE PROTEIN"/>
    <property type="match status" value="1"/>
</dbReference>
<protein>
    <submittedName>
        <fullName evidence="2">Uncharacterized protein</fullName>
    </submittedName>
</protein>
<feature type="compositionally biased region" description="Low complexity" evidence="1">
    <location>
        <begin position="79"/>
        <end position="90"/>
    </location>
</feature>
<reference evidence="2 3" key="1">
    <citation type="submission" date="2023-12" db="EMBL/GenBank/DDBJ databases">
        <title>A high-quality genome assembly for Dillenia turbinata (Dilleniales).</title>
        <authorList>
            <person name="Chanderbali A."/>
        </authorList>
    </citation>
    <scope>NUCLEOTIDE SEQUENCE [LARGE SCALE GENOMIC DNA]</scope>
    <source>
        <strain evidence="2">LSX21</strain>
        <tissue evidence="2">Leaf</tissue>
    </source>
</reference>
<accession>A0AAN8YZL1</accession>
<keyword evidence="3" id="KW-1185">Reference proteome</keyword>
<feature type="region of interest" description="Disordered" evidence="1">
    <location>
        <begin position="200"/>
        <end position="257"/>
    </location>
</feature>
<evidence type="ECO:0000313" key="2">
    <source>
        <dbReference type="EMBL" id="KAK6920999.1"/>
    </source>
</evidence>
<dbReference type="PANTHER" id="PTHR33673">
    <property type="entry name" value="SUPPRESSOR SRP40-LIKE PROTEIN"/>
    <property type="match status" value="1"/>
</dbReference>
<feature type="region of interest" description="Disordered" evidence="1">
    <location>
        <begin position="273"/>
        <end position="294"/>
    </location>
</feature>
<name>A0AAN8YZL1_9MAGN</name>
<feature type="compositionally biased region" description="Basic and acidic residues" evidence="1">
    <location>
        <begin position="220"/>
        <end position="229"/>
    </location>
</feature>
<comment type="caution">
    <text evidence="2">The sequence shown here is derived from an EMBL/GenBank/DDBJ whole genome shotgun (WGS) entry which is preliminary data.</text>
</comment>
<feature type="compositionally biased region" description="Polar residues" evidence="1">
    <location>
        <begin position="200"/>
        <end position="218"/>
    </location>
</feature>
<dbReference type="AlphaFoldDB" id="A0AAN8YZL1"/>
<feature type="compositionally biased region" description="Basic and acidic residues" evidence="1">
    <location>
        <begin position="28"/>
        <end position="37"/>
    </location>
</feature>
<feature type="compositionally biased region" description="Low complexity" evidence="1">
    <location>
        <begin position="41"/>
        <end position="50"/>
    </location>
</feature>
<feature type="region of interest" description="Disordered" evidence="1">
    <location>
        <begin position="79"/>
        <end position="112"/>
    </location>
</feature>
<proteinExistence type="predicted"/>
<organism evidence="2 3">
    <name type="scientific">Dillenia turbinata</name>
    <dbReference type="NCBI Taxonomy" id="194707"/>
    <lineage>
        <taxon>Eukaryota</taxon>
        <taxon>Viridiplantae</taxon>
        <taxon>Streptophyta</taxon>
        <taxon>Embryophyta</taxon>
        <taxon>Tracheophyta</taxon>
        <taxon>Spermatophyta</taxon>
        <taxon>Magnoliopsida</taxon>
        <taxon>eudicotyledons</taxon>
        <taxon>Gunneridae</taxon>
        <taxon>Pentapetalae</taxon>
        <taxon>Dilleniales</taxon>
        <taxon>Dilleniaceae</taxon>
        <taxon>Dillenia</taxon>
    </lineage>
</organism>
<feature type="region of interest" description="Disordered" evidence="1">
    <location>
        <begin position="1"/>
        <end position="65"/>
    </location>
</feature>
<evidence type="ECO:0000313" key="3">
    <source>
        <dbReference type="Proteomes" id="UP001370490"/>
    </source>
</evidence>
<dbReference type="Proteomes" id="UP001370490">
    <property type="component" value="Unassembled WGS sequence"/>
</dbReference>
<dbReference type="EMBL" id="JBAMMX010000020">
    <property type="protein sequence ID" value="KAK6920999.1"/>
    <property type="molecule type" value="Genomic_DNA"/>
</dbReference>